<dbReference type="PROSITE" id="PS50287">
    <property type="entry name" value="SRCR_2"/>
    <property type="match status" value="1"/>
</dbReference>
<dbReference type="PROSITE" id="PS50262">
    <property type="entry name" value="G_PROTEIN_RECEP_F1_2"/>
    <property type="match status" value="1"/>
</dbReference>
<dbReference type="SMART" id="SM00192">
    <property type="entry name" value="LDLa"/>
    <property type="match status" value="5"/>
</dbReference>
<dbReference type="PANTHER" id="PTHR24270">
    <property type="entry name" value="LOW-DENSITY LIPOPROTEIN RECEPTOR-RELATED"/>
    <property type="match status" value="1"/>
</dbReference>
<dbReference type="Gene3D" id="2.10.25.10">
    <property type="entry name" value="Laminin"/>
    <property type="match status" value="2"/>
</dbReference>
<keyword evidence="4" id="KW-0677">Repeat</keyword>
<dbReference type="InterPro" id="IPR036055">
    <property type="entry name" value="LDL_receptor-like_sf"/>
</dbReference>
<dbReference type="Pfam" id="PF00008">
    <property type="entry name" value="EGF"/>
    <property type="match status" value="1"/>
</dbReference>
<dbReference type="InterPro" id="IPR002172">
    <property type="entry name" value="LDrepeatLR_classA_rpt"/>
</dbReference>
<evidence type="ECO:0000259" key="14">
    <source>
        <dbReference type="PROSITE" id="PS50287"/>
    </source>
</evidence>
<feature type="domain" description="SRCR" evidence="14">
    <location>
        <begin position="537"/>
        <end position="676"/>
    </location>
</feature>
<proteinExistence type="predicted"/>
<evidence type="ECO:0000256" key="3">
    <source>
        <dbReference type="ARBA" id="ARBA00022692"/>
    </source>
</evidence>
<dbReference type="SMART" id="SM00181">
    <property type="entry name" value="EGF"/>
    <property type="match status" value="3"/>
</dbReference>
<dbReference type="GO" id="GO:0016192">
    <property type="term" value="P:vesicle-mediated transport"/>
    <property type="evidence" value="ECO:0007669"/>
    <property type="project" value="UniProtKB-ARBA"/>
</dbReference>
<feature type="transmembrane region" description="Helical" evidence="11">
    <location>
        <begin position="1481"/>
        <end position="1501"/>
    </location>
</feature>
<comment type="caution">
    <text evidence="15">The sequence shown here is derived from an EMBL/GenBank/DDBJ whole genome shotgun (WGS) entry which is preliminary data.</text>
</comment>
<dbReference type="InterPro" id="IPR000276">
    <property type="entry name" value="GPCR_Rhodpsn"/>
</dbReference>
<accession>A0A814Z2F5</accession>
<dbReference type="InterPro" id="IPR000742">
    <property type="entry name" value="EGF"/>
</dbReference>
<dbReference type="InterPro" id="IPR017452">
    <property type="entry name" value="GPCR_Rhodpsn_7TM"/>
</dbReference>
<dbReference type="PROSITE" id="PS00022">
    <property type="entry name" value="EGF_1"/>
    <property type="match status" value="2"/>
</dbReference>
<feature type="disulfide bond" evidence="8">
    <location>
        <begin position="1024"/>
        <end position="1033"/>
    </location>
</feature>
<evidence type="ECO:0000256" key="10">
    <source>
        <dbReference type="PROSITE-ProRule" id="PRU00196"/>
    </source>
</evidence>
<feature type="domain" description="EGF-like" evidence="12">
    <location>
        <begin position="920"/>
        <end position="956"/>
    </location>
</feature>
<evidence type="ECO:0000259" key="13">
    <source>
        <dbReference type="PROSITE" id="PS50262"/>
    </source>
</evidence>
<evidence type="ECO:0000256" key="11">
    <source>
        <dbReference type="SAM" id="Phobius"/>
    </source>
</evidence>
<sequence length="1563" mass="182850">MNVYSIEKGTIVFQVLLIFLYQWTTINCQLNMYASKETIKIDSLQYDCLNYHIYYEKPAYQELLDVVDEVIPYCFRPKNYHERLFENSIDLSSQKLSFEQLRLNNITSLQLLSWSVSIDIAERYEFYLSMSNASLNEEFYNCTEPWFGSQCQYSFGFNEQISFNQIVEATFRGRLSYFESSDTIIKVPCYILLECHRNGQPWCLDWREVCNGIIDCFDEGSDEENCFDMEINKCEANEYRCHNGLCISGALWEDGAGDADCLDRSDEVLDLMYKDFCFQDPTFHCEEHSCRPDGGTFACGDGQCVETFYACENGRHLLLIESMTSKGDLKDECWITMICLTKLVTDVNGKSCEIWLMNNSIDAIHEECNSFFQFPTVPIYSPHVRLFYEKFHLNRSINEFFFPDYICYDQQLCHYMKPNLIHENLTCLNVSELKLTRNYTMGSWIEIILTIEQHFRPCLIPHVTYENKTKNSTIYSSLYQCQNSLKIISTSRIRDRQIDCFQFDDETYEHSCQLKDKYRVRCRETNTCWSPIMKEEVCLLHGEDRDVSFDRFCNGVLEYYYRDHDDIKYDDEEGCEIWLCNNMYSRCDGYWACKDGRDEHNCGHVKCHSGTQACVDRINYTVFCLPSERVNNGDVDCFGASDEQQQCRRSYPPTDVSPRFRCSIDNACLSPSQLCDGELDCPKSREDEGKFCNIFQFNCNNDLIRNRNEVEQVLCDLSEQDNRRIKYFSVQTLPSYPSLEQNFINESFYWPLDQPSFINFPSFIIKNSSWYCNRGLIIYLRSENDSFNDACICPPSYYGHLCQYQNQRVSLTLQLSSIDRHTTYAIVIMLINEIDQRQDIHSYDQFVYITKQSCSIKLNRYLLFPERPKNISHSYSLRIDAFEKTQITYVGSWYFPIHFLFLPINRMAISLILSNQTVDNSSNCLMTCVNGRCIKYSNKNKYFCRCYSKWAGIHCNISINHQICSIDSFHLGITYNQSICVCPLNKFGSRCLFASTCPIAACKNNGKCVPADVTVSNSHYTCICPDRYFGFHCQDLKARLNVSLIGIDIPAYVVGYFFTLSNQSNPITTIKLQKLTLFQHSVTFYISMVYHMVIVQVNNKFYLAVIQQLPQIDLSTSIRSSQECVPVERLLNSTILKMTQYRRIAFFHKLCHIRHDLTCFIDEAYLCLCTNEHHANCIEFKRDRNFQCTLKKYCANEAKCVQDHPTCPSTRICICPECFFGNECQFYAKPLGSTLDEILGYEFRRNIILSKQPITVKVSAIITMIIFLVGLINCILSIIIFQRKKSRQVGCGIYLFTASITSLIIMILFTLKFWLLYLSYQWILEQRGLQTILFLNCRIVEPLLKIILYIDKWLQTCVAIERIISVRHGINFDKRKSVKIAKYVITIVILINFAVYIPQTLKLHVFTDKTEERNWCVVNYSSFLQIYSFTLIMFHYIGPLIINFISAITIIIITTRQRTACQQNRTFKEHLIAKIRQYKHLLISPVIIVILTLPYLIVSFILKCDKSTHLFWFYLTGYFLSFIPSTLIFLIFVLPSPVYNEEFKQVILYIRRRFHIFPINNST</sequence>
<organism evidence="15 18">
    <name type="scientific">Adineta steineri</name>
    <dbReference type="NCBI Taxonomy" id="433720"/>
    <lineage>
        <taxon>Eukaryota</taxon>
        <taxon>Metazoa</taxon>
        <taxon>Spiralia</taxon>
        <taxon>Gnathifera</taxon>
        <taxon>Rotifera</taxon>
        <taxon>Eurotatoria</taxon>
        <taxon>Bdelloidea</taxon>
        <taxon>Adinetida</taxon>
        <taxon>Adinetidae</taxon>
        <taxon>Adineta</taxon>
    </lineage>
</organism>
<dbReference type="GO" id="GO:0005886">
    <property type="term" value="C:plasma membrane"/>
    <property type="evidence" value="ECO:0007669"/>
    <property type="project" value="TreeGrafter"/>
</dbReference>
<name>A0A814Z2F5_9BILA</name>
<reference evidence="15" key="1">
    <citation type="submission" date="2021-02" db="EMBL/GenBank/DDBJ databases">
        <authorList>
            <person name="Nowell W R."/>
        </authorList>
    </citation>
    <scope>NUCLEOTIDE SEQUENCE</scope>
</reference>
<dbReference type="InterPro" id="IPR050685">
    <property type="entry name" value="LDLR"/>
</dbReference>
<feature type="transmembrane region" description="Helical" evidence="11">
    <location>
        <begin position="1426"/>
        <end position="1453"/>
    </location>
</feature>
<feature type="transmembrane region" description="Helical" evidence="11">
    <location>
        <begin position="1258"/>
        <end position="1281"/>
    </location>
</feature>
<dbReference type="PROSITE" id="PS50026">
    <property type="entry name" value="EGF_3"/>
    <property type="match status" value="2"/>
</dbReference>
<feature type="domain" description="G-protein coupled receptors family 1 profile" evidence="13">
    <location>
        <begin position="1273"/>
        <end position="1532"/>
    </location>
</feature>
<evidence type="ECO:0000256" key="4">
    <source>
        <dbReference type="ARBA" id="ARBA00022737"/>
    </source>
</evidence>
<dbReference type="Proteomes" id="UP000663832">
    <property type="component" value="Unassembled WGS sequence"/>
</dbReference>
<dbReference type="Gene3D" id="1.20.1070.10">
    <property type="entry name" value="Rhodopsin 7-helix transmembrane proteins"/>
    <property type="match status" value="1"/>
</dbReference>
<evidence type="ECO:0000256" key="9">
    <source>
        <dbReference type="PROSITE-ProRule" id="PRU00124"/>
    </source>
</evidence>
<dbReference type="InterPro" id="IPR023415">
    <property type="entry name" value="LDLR_class-A_CS"/>
</dbReference>
<protein>
    <submittedName>
        <fullName evidence="15">Uncharacterized protein</fullName>
    </submittedName>
</protein>
<keyword evidence="6 11" id="KW-0472">Membrane</keyword>
<feature type="disulfide bond" evidence="9">
    <location>
        <begin position="234"/>
        <end position="246"/>
    </location>
</feature>
<keyword evidence="5 11" id="KW-1133">Transmembrane helix</keyword>
<dbReference type="Proteomes" id="UP000663877">
    <property type="component" value="Unassembled WGS sequence"/>
</dbReference>
<dbReference type="EMBL" id="CAJNOI010000311">
    <property type="protein sequence ID" value="CAF1238098.1"/>
    <property type="molecule type" value="Genomic_DNA"/>
</dbReference>
<evidence type="ECO:0000313" key="17">
    <source>
        <dbReference type="Proteomes" id="UP000663832"/>
    </source>
</evidence>
<evidence type="ECO:0000313" key="16">
    <source>
        <dbReference type="EMBL" id="CAF1505776.1"/>
    </source>
</evidence>
<keyword evidence="8" id="KW-0245">EGF-like domain</keyword>
<feature type="disulfide bond" evidence="10">
    <location>
        <begin position="637"/>
        <end position="647"/>
    </location>
</feature>
<feature type="transmembrane region" description="Helical" evidence="11">
    <location>
        <begin position="1513"/>
        <end position="1534"/>
    </location>
</feature>
<keyword evidence="17" id="KW-1185">Reference proteome</keyword>
<dbReference type="Pfam" id="PF00057">
    <property type="entry name" value="Ldl_recept_a"/>
    <property type="match status" value="1"/>
</dbReference>
<gene>
    <name evidence="15" type="ORF">BJG266_LOCUS28896</name>
    <name evidence="16" type="ORF">QVE165_LOCUS43792</name>
</gene>
<feature type="transmembrane region" description="Helical" evidence="11">
    <location>
        <begin position="1293"/>
        <end position="1317"/>
    </location>
</feature>
<dbReference type="OrthoDB" id="9993187at2759"/>
<evidence type="ECO:0000256" key="2">
    <source>
        <dbReference type="ARBA" id="ARBA00004308"/>
    </source>
</evidence>
<dbReference type="GO" id="GO:0012505">
    <property type="term" value="C:endomembrane system"/>
    <property type="evidence" value="ECO:0007669"/>
    <property type="project" value="UniProtKB-SubCell"/>
</dbReference>
<evidence type="ECO:0000256" key="6">
    <source>
        <dbReference type="ARBA" id="ARBA00023136"/>
    </source>
</evidence>
<evidence type="ECO:0000259" key="12">
    <source>
        <dbReference type="PROSITE" id="PS50026"/>
    </source>
</evidence>
<evidence type="ECO:0000256" key="1">
    <source>
        <dbReference type="ARBA" id="ARBA00004167"/>
    </source>
</evidence>
<dbReference type="Pfam" id="PF00001">
    <property type="entry name" value="7tm_1"/>
    <property type="match status" value="1"/>
</dbReference>
<evidence type="ECO:0000256" key="5">
    <source>
        <dbReference type="ARBA" id="ARBA00022989"/>
    </source>
</evidence>
<dbReference type="SUPFAM" id="SSF81321">
    <property type="entry name" value="Family A G protein-coupled receptor-like"/>
    <property type="match status" value="1"/>
</dbReference>
<keyword evidence="7 10" id="KW-1015">Disulfide bond</keyword>
<evidence type="ECO:0000313" key="18">
    <source>
        <dbReference type="Proteomes" id="UP000663877"/>
    </source>
</evidence>
<feature type="disulfide bond" evidence="8">
    <location>
        <begin position="946"/>
        <end position="955"/>
    </location>
</feature>
<comment type="caution">
    <text evidence="10">Lacks conserved residue(s) required for the propagation of feature annotation.</text>
</comment>
<dbReference type="PROSITE" id="PS50068">
    <property type="entry name" value="LDLRA_2"/>
    <property type="match status" value="2"/>
</dbReference>
<dbReference type="CDD" id="cd00112">
    <property type="entry name" value="LDLa"/>
    <property type="match status" value="1"/>
</dbReference>
<keyword evidence="3 11" id="KW-0812">Transmembrane</keyword>
<dbReference type="GO" id="GO:0004930">
    <property type="term" value="F:G protein-coupled receptor activity"/>
    <property type="evidence" value="ECO:0007669"/>
    <property type="project" value="InterPro"/>
</dbReference>
<evidence type="ECO:0000256" key="8">
    <source>
        <dbReference type="PROSITE-ProRule" id="PRU00076"/>
    </source>
</evidence>
<dbReference type="EMBL" id="CAJNOM010000570">
    <property type="protein sequence ID" value="CAF1505776.1"/>
    <property type="molecule type" value="Genomic_DNA"/>
</dbReference>
<dbReference type="PROSITE" id="PS01209">
    <property type="entry name" value="LDLRA_1"/>
    <property type="match status" value="1"/>
</dbReference>
<feature type="domain" description="EGF-like" evidence="12">
    <location>
        <begin position="993"/>
        <end position="1034"/>
    </location>
</feature>
<feature type="transmembrane region" description="Helical" evidence="11">
    <location>
        <begin position="1380"/>
        <end position="1397"/>
    </location>
</feature>
<evidence type="ECO:0000256" key="7">
    <source>
        <dbReference type="ARBA" id="ARBA00023157"/>
    </source>
</evidence>
<dbReference type="PRINTS" id="PR00261">
    <property type="entry name" value="LDLRECEPTOR"/>
</dbReference>
<comment type="subcellular location">
    <subcellularLocation>
        <location evidence="2">Endomembrane system</location>
    </subcellularLocation>
    <subcellularLocation>
        <location evidence="1">Membrane</location>
        <topology evidence="1">Single-pass membrane protein</topology>
    </subcellularLocation>
</comment>
<dbReference type="Gene3D" id="4.10.400.10">
    <property type="entry name" value="Low-density Lipoprotein Receptor"/>
    <property type="match status" value="1"/>
</dbReference>
<feature type="transmembrane region" description="Helical" evidence="11">
    <location>
        <begin position="1329"/>
        <end position="1350"/>
    </location>
</feature>
<dbReference type="InterPro" id="IPR001190">
    <property type="entry name" value="SRCR"/>
</dbReference>
<dbReference type="SUPFAM" id="SSF57424">
    <property type="entry name" value="LDL receptor-like module"/>
    <property type="match status" value="1"/>
</dbReference>
<dbReference type="SUPFAM" id="SSF57196">
    <property type="entry name" value="EGF/Laminin"/>
    <property type="match status" value="2"/>
</dbReference>
<evidence type="ECO:0000313" key="15">
    <source>
        <dbReference type="EMBL" id="CAF1238098.1"/>
    </source>
</evidence>